<dbReference type="RefSeq" id="WP_133325203.1">
    <property type="nucleotide sequence ID" value="NZ_SMYL01000001.1"/>
</dbReference>
<dbReference type="PANTHER" id="PTHR37841:SF1">
    <property type="entry name" value="DUF3298 DOMAIN-CONTAINING PROTEIN"/>
    <property type="match status" value="1"/>
</dbReference>
<organism evidence="2 3">
    <name type="scientific">Sapientia aquatica</name>
    <dbReference type="NCBI Taxonomy" id="1549640"/>
    <lineage>
        <taxon>Bacteria</taxon>
        <taxon>Pseudomonadati</taxon>
        <taxon>Pseudomonadota</taxon>
        <taxon>Betaproteobacteria</taxon>
        <taxon>Burkholderiales</taxon>
        <taxon>Oxalobacteraceae</taxon>
        <taxon>Sapientia</taxon>
    </lineage>
</organism>
<dbReference type="InterPro" id="IPR032774">
    <property type="entry name" value="WG_beta_rep"/>
</dbReference>
<dbReference type="AlphaFoldDB" id="A0A4R5W880"/>
<dbReference type="PANTHER" id="PTHR37841">
    <property type="entry name" value="GLR2918 PROTEIN"/>
    <property type="match status" value="1"/>
</dbReference>
<dbReference type="OrthoDB" id="8769943at2"/>
<reference evidence="2 3" key="1">
    <citation type="submission" date="2019-03" db="EMBL/GenBank/DDBJ databases">
        <title>Sapientia aquatica gen. nov., sp. nov., isolated from a crater lake.</title>
        <authorList>
            <person name="Felfoldi T."/>
            <person name="Szabo A."/>
            <person name="Toth E."/>
            <person name="Schumann P."/>
            <person name="Keki Z."/>
            <person name="Marialigeti K."/>
            <person name="Mathe I."/>
        </authorList>
    </citation>
    <scope>NUCLEOTIDE SEQUENCE [LARGE SCALE GENOMIC DNA]</scope>
    <source>
        <strain evidence="2 3">SA-152</strain>
    </source>
</reference>
<dbReference type="EMBL" id="SMYL01000001">
    <property type="protein sequence ID" value="TDK68495.1"/>
    <property type="molecule type" value="Genomic_DNA"/>
</dbReference>
<keyword evidence="3" id="KW-1185">Reference proteome</keyword>
<evidence type="ECO:0000313" key="2">
    <source>
        <dbReference type="EMBL" id="TDK68495.1"/>
    </source>
</evidence>
<protein>
    <submittedName>
        <fullName evidence="2">WG repeat-containing protein</fullName>
    </submittedName>
</protein>
<name>A0A4R5W880_9BURK</name>
<proteinExistence type="predicted"/>
<evidence type="ECO:0000313" key="3">
    <source>
        <dbReference type="Proteomes" id="UP000294829"/>
    </source>
</evidence>
<dbReference type="Proteomes" id="UP000294829">
    <property type="component" value="Unassembled WGS sequence"/>
</dbReference>
<keyword evidence="1" id="KW-0732">Signal</keyword>
<dbReference type="SUPFAM" id="SSF69360">
    <property type="entry name" value="Cell wall binding repeat"/>
    <property type="match status" value="2"/>
</dbReference>
<comment type="caution">
    <text evidence="2">The sequence shown here is derived from an EMBL/GenBank/DDBJ whole genome shotgun (WGS) entry which is preliminary data.</text>
</comment>
<evidence type="ECO:0000256" key="1">
    <source>
        <dbReference type="SAM" id="SignalP"/>
    </source>
</evidence>
<feature type="signal peptide" evidence="1">
    <location>
        <begin position="1"/>
        <end position="20"/>
    </location>
</feature>
<sequence>MSKYRLIVALLSISVSLAHAQKSPVKAKDNLPAYQAINNESYENAGDFSEGLAPVSIDKKWGFIDKTGKLVIAPQFNPWQAQFNAYFSDGLVAVNTVNGKINGIAGNDPSSARWGFADKSGKLLIPTQFSANYYAPPHFYNGLAVIGSGFIGTTLKTLGLRTRYGYINKTGAYVIEPQFDEATDFNEDIASVRVGDKYGFIDKTGRMVIEPMYDSPAYFNDGVAVVELNKVNFIIDKQNKKVINKSFTGLSAFSDGLARFKENGKIGFIDKQGNVKIKPSFELSSDKTERLAFFSEGLCQMELGKPPAKNPNKSATDNDAANWISGKFGYINKAGKVVIPAQFDHAGPFKNGIALVSMYNKFGYIDTSGKFIIPPTFTNAGYFVDGIARVQGDGSFGNYKYRFIRLN</sequence>
<feature type="chain" id="PRO_5020493791" evidence="1">
    <location>
        <begin position="21"/>
        <end position="407"/>
    </location>
</feature>
<gene>
    <name evidence="2" type="ORF">E2I14_02850</name>
</gene>
<accession>A0A4R5W880</accession>
<dbReference type="Pfam" id="PF14903">
    <property type="entry name" value="WG_beta_rep"/>
    <property type="match status" value="7"/>
</dbReference>